<dbReference type="GO" id="GO:0004672">
    <property type="term" value="F:protein kinase activity"/>
    <property type="evidence" value="ECO:0007669"/>
    <property type="project" value="InterPro"/>
</dbReference>
<dbReference type="EMBL" id="MU006262">
    <property type="protein sequence ID" value="KAF2818085.1"/>
    <property type="molecule type" value="Genomic_DNA"/>
</dbReference>
<dbReference type="Proteomes" id="UP000799424">
    <property type="component" value="Unassembled WGS sequence"/>
</dbReference>
<evidence type="ECO:0000313" key="3">
    <source>
        <dbReference type="Proteomes" id="UP000799424"/>
    </source>
</evidence>
<dbReference type="SUPFAM" id="SSF56112">
    <property type="entry name" value="Protein kinase-like (PK-like)"/>
    <property type="match status" value="1"/>
</dbReference>
<keyword evidence="3" id="KW-1185">Reference proteome</keyword>
<name>A0A6A6ZCR3_9PLEO</name>
<proteinExistence type="predicted"/>
<organism evidence="2 3">
    <name type="scientific">Ophiobolus disseminans</name>
    <dbReference type="NCBI Taxonomy" id="1469910"/>
    <lineage>
        <taxon>Eukaryota</taxon>
        <taxon>Fungi</taxon>
        <taxon>Dikarya</taxon>
        <taxon>Ascomycota</taxon>
        <taxon>Pezizomycotina</taxon>
        <taxon>Dothideomycetes</taxon>
        <taxon>Pleosporomycetidae</taxon>
        <taxon>Pleosporales</taxon>
        <taxon>Pleosporineae</taxon>
        <taxon>Phaeosphaeriaceae</taxon>
        <taxon>Ophiobolus</taxon>
    </lineage>
</organism>
<protein>
    <recommendedName>
        <fullName evidence="1">Protein kinase domain-containing protein</fullName>
    </recommendedName>
</protein>
<dbReference type="OrthoDB" id="3738511at2759"/>
<dbReference type="PROSITE" id="PS50011">
    <property type="entry name" value="PROTEIN_KINASE_DOM"/>
    <property type="match status" value="1"/>
</dbReference>
<feature type="domain" description="Protein kinase" evidence="1">
    <location>
        <begin position="87"/>
        <end position="316"/>
    </location>
</feature>
<dbReference type="InterPro" id="IPR001245">
    <property type="entry name" value="Ser-Thr/Tyr_kinase_cat_dom"/>
</dbReference>
<dbReference type="Gene3D" id="1.10.510.10">
    <property type="entry name" value="Transferase(Phosphotransferase) domain 1"/>
    <property type="match status" value="1"/>
</dbReference>
<dbReference type="InterPro" id="IPR011009">
    <property type="entry name" value="Kinase-like_dom_sf"/>
</dbReference>
<evidence type="ECO:0000259" key="1">
    <source>
        <dbReference type="PROSITE" id="PS50011"/>
    </source>
</evidence>
<accession>A0A6A6ZCR3</accession>
<sequence>MNERRQTRIEFDALGIGRDRTSQTGEAQNATRKRSAYDASLEDLVSARRHGVVYPMNTEKRPQLARPPEFPINTNGLVKQGDPWLEFEQSYRLRLGVNYRIVVAERKTSPYDIVAIRTFAGAMDDSQVRVLQGIQHDNFARVLNVFRSTEATHVAFEHAHVSLHEISRSCIRITKVQLAAVMGQLINGLAYLSIQDLEHGSLSRTNILVTIDGVVKIGKPSNLKLFPCNDTTVAAAYEGCTRRTSEGSESSDLKALGRIATELMQHGRTKEVDIVGVKDLSVWEPDVAGFLAETTSALSPNELKKVNNTSVLTASC</sequence>
<dbReference type="AlphaFoldDB" id="A0A6A6ZCR3"/>
<reference evidence="2" key="1">
    <citation type="journal article" date="2020" name="Stud. Mycol.">
        <title>101 Dothideomycetes genomes: a test case for predicting lifestyles and emergence of pathogens.</title>
        <authorList>
            <person name="Haridas S."/>
            <person name="Albert R."/>
            <person name="Binder M."/>
            <person name="Bloem J."/>
            <person name="Labutti K."/>
            <person name="Salamov A."/>
            <person name="Andreopoulos B."/>
            <person name="Baker S."/>
            <person name="Barry K."/>
            <person name="Bills G."/>
            <person name="Bluhm B."/>
            <person name="Cannon C."/>
            <person name="Castanera R."/>
            <person name="Culley D."/>
            <person name="Daum C."/>
            <person name="Ezra D."/>
            <person name="Gonzalez J."/>
            <person name="Henrissat B."/>
            <person name="Kuo A."/>
            <person name="Liang C."/>
            <person name="Lipzen A."/>
            <person name="Lutzoni F."/>
            <person name="Magnuson J."/>
            <person name="Mondo S."/>
            <person name="Nolan M."/>
            <person name="Ohm R."/>
            <person name="Pangilinan J."/>
            <person name="Park H.-J."/>
            <person name="Ramirez L."/>
            <person name="Alfaro M."/>
            <person name="Sun H."/>
            <person name="Tritt A."/>
            <person name="Yoshinaga Y."/>
            <person name="Zwiers L.-H."/>
            <person name="Turgeon B."/>
            <person name="Goodwin S."/>
            <person name="Spatafora J."/>
            <person name="Crous P."/>
            <person name="Grigoriev I."/>
        </authorList>
    </citation>
    <scope>NUCLEOTIDE SEQUENCE</scope>
    <source>
        <strain evidence="2">CBS 113818</strain>
    </source>
</reference>
<evidence type="ECO:0000313" key="2">
    <source>
        <dbReference type="EMBL" id="KAF2818085.1"/>
    </source>
</evidence>
<dbReference type="InterPro" id="IPR000719">
    <property type="entry name" value="Prot_kinase_dom"/>
</dbReference>
<dbReference type="GO" id="GO:0005524">
    <property type="term" value="F:ATP binding"/>
    <property type="evidence" value="ECO:0007669"/>
    <property type="project" value="InterPro"/>
</dbReference>
<dbReference type="Pfam" id="PF07714">
    <property type="entry name" value="PK_Tyr_Ser-Thr"/>
    <property type="match status" value="1"/>
</dbReference>
<gene>
    <name evidence="2" type="ORF">CC86DRAFT_171697</name>
</gene>